<dbReference type="SUPFAM" id="SSF52540">
    <property type="entry name" value="P-loop containing nucleoside triphosphate hydrolases"/>
    <property type="match status" value="1"/>
</dbReference>
<dbReference type="PANTHER" id="PTHR43788">
    <property type="entry name" value="DNA2/NAM7 HELICASE FAMILY MEMBER"/>
    <property type="match status" value="1"/>
</dbReference>
<keyword evidence="2" id="KW-0067">ATP-binding</keyword>
<reference evidence="5" key="1">
    <citation type="journal article" date="2019" name="Int. J. Syst. Evol. Microbiol.">
        <title>The Global Catalogue of Microorganisms (GCM) 10K type strain sequencing project: providing services to taxonomists for standard genome sequencing and annotation.</title>
        <authorList>
            <consortium name="The Broad Institute Genomics Platform"/>
            <consortium name="The Broad Institute Genome Sequencing Center for Infectious Disease"/>
            <person name="Wu L."/>
            <person name="Ma J."/>
        </authorList>
    </citation>
    <scope>NUCLEOTIDE SEQUENCE [LARGE SCALE GENOMIC DNA]</scope>
    <source>
        <strain evidence="5">JCM 17858</strain>
    </source>
</reference>
<organism evidence="4 5">
    <name type="scientific">Sphingobacterium thermophilum</name>
    <dbReference type="NCBI Taxonomy" id="768534"/>
    <lineage>
        <taxon>Bacteria</taxon>
        <taxon>Pseudomonadati</taxon>
        <taxon>Bacteroidota</taxon>
        <taxon>Sphingobacteriia</taxon>
        <taxon>Sphingobacteriales</taxon>
        <taxon>Sphingobacteriaceae</taxon>
        <taxon>Sphingobacterium</taxon>
    </lineage>
</organism>
<gene>
    <name evidence="4" type="ORF">GCM10023173_10370</name>
</gene>
<dbReference type="Pfam" id="PF13538">
    <property type="entry name" value="UvrD_C_2"/>
    <property type="match status" value="1"/>
</dbReference>
<dbReference type="Pfam" id="PF13245">
    <property type="entry name" value="AAA_19"/>
    <property type="match status" value="1"/>
</dbReference>
<dbReference type="CDD" id="cd17933">
    <property type="entry name" value="DEXSc_RecD-like"/>
    <property type="match status" value="1"/>
</dbReference>
<dbReference type="InterPro" id="IPR027417">
    <property type="entry name" value="P-loop_NTPase"/>
</dbReference>
<evidence type="ECO:0000256" key="1">
    <source>
        <dbReference type="ARBA" id="ARBA00022741"/>
    </source>
</evidence>
<name>A0ABP8QZJ3_9SPHI</name>
<protein>
    <submittedName>
        <fullName evidence="4">AAA family ATPase</fullName>
    </submittedName>
</protein>
<dbReference type="InterPro" id="IPR027785">
    <property type="entry name" value="UvrD-like_helicase_C"/>
</dbReference>
<comment type="caution">
    <text evidence="4">The sequence shown here is derived from an EMBL/GenBank/DDBJ whole genome shotgun (WGS) entry which is preliminary data.</text>
</comment>
<evidence type="ECO:0000313" key="5">
    <source>
        <dbReference type="Proteomes" id="UP001500394"/>
    </source>
</evidence>
<dbReference type="EMBL" id="BAABGR010000010">
    <property type="protein sequence ID" value="GAA4514077.1"/>
    <property type="molecule type" value="Genomic_DNA"/>
</dbReference>
<dbReference type="PANTHER" id="PTHR43788:SF6">
    <property type="entry name" value="DNA HELICASE B"/>
    <property type="match status" value="1"/>
</dbReference>
<keyword evidence="5" id="KW-1185">Reference proteome</keyword>
<sequence length="477" mass="55114">MGVYVKNLLSQYFSWTPTAQQQEVFERLAEFLHTFSKESCFILKGYAGTGKTTIISTLVQVLPRLNKKPVLLAPTGRAAKVMSAYSGRKALTIHKKIYRKKNALSFQMDFELADNMHEDTLFIVDEASMITHEGFSIFSDGVLSDLIRYVQSGKNCTLMLVGDSAQLPPVGRDYSPALDTTYMESHFHLHVFSYEMTDVVRQEKNSGILYNATKIRNEIRLDDDMVTYNYPQFVTKGFKDIFRMTGDRLIEGLHYAYDKYGIENSIVICRSNKSANLYNRHIRNQILFRDEEISGGDIIMVVRNNYYWLQQHDENHTGFIANGDMAVVKKVSNIHDMHGYRFADLYLEFMDNNEGDAIRCRVILDSIYAEGAQLSFEDQQKLYQSIAQDYEDIPSKKDRLEAIKKDPYYNALQIKFAYAITCHKAQGGQWPLVFIDQGYMTDEMLTTEFMRWLYTGITRATKELFLVNFSDKFYTIS</sequence>
<dbReference type="Proteomes" id="UP001500394">
    <property type="component" value="Unassembled WGS sequence"/>
</dbReference>
<evidence type="ECO:0000259" key="3">
    <source>
        <dbReference type="Pfam" id="PF13538"/>
    </source>
</evidence>
<evidence type="ECO:0000256" key="2">
    <source>
        <dbReference type="ARBA" id="ARBA00022840"/>
    </source>
</evidence>
<keyword evidence="1" id="KW-0547">Nucleotide-binding</keyword>
<evidence type="ECO:0000313" key="4">
    <source>
        <dbReference type="EMBL" id="GAA4514077.1"/>
    </source>
</evidence>
<accession>A0ABP8QZJ3</accession>
<proteinExistence type="predicted"/>
<dbReference type="InterPro" id="IPR050534">
    <property type="entry name" value="Coronavir_polyprotein_1ab"/>
</dbReference>
<dbReference type="CDD" id="cd18809">
    <property type="entry name" value="SF1_C_RecD"/>
    <property type="match status" value="1"/>
</dbReference>
<feature type="domain" description="UvrD-like helicase C-terminal" evidence="3">
    <location>
        <begin position="416"/>
        <end position="467"/>
    </location>
</feature>
<dbReference type="Gene3D" id="3.40.50.300">
    <property type="entry name" value="P-loop containing nucleotide triphosphate hydrolases"/>
    <property type="match status" value="2"/>
</dbReference>